<dbReference type="Gene3D" id="3.40.50.300">
    <property type="entry name" value="P-loop containing nucleotide triphosphate hydrolases"/>
    <property type="match status" value="1"/>
</dbReference>
<dbReference type="InterPro" id="IPR027417">
    <property type="entry name" value="P-loop_NTPase"/>
</dbReference>
<sequence>RWVNGTLATVAGFSGSRVIVEIDDHVYEIEPTAWEKYRYELDPETKKVKREVVGTFKQMPLRLAYAVTIHKAQGLTLDKVFIDFDSGMFAHGQAYVAFSRARSLDGLSISRELRPRDLVLDRDAFAFGKLDTIEDTDAYLLAKFATAEDQLL</sequence>
<accession>A0A3B9L2U8</accession>
<gene>
    <name evidence="2" type="ORF">DCG65_11920</name>
</gene>
<dbReference type="Proteomes" id="UP000259173">
    <property type="component" value="Unassembled WGS sequence"/>
</dbReference>
<dbReference type="Pfam" id="PF13538">
    <property type="entry name" value="UvrD_C_2"/>
    <property type="match status" value="1"/>
</dbReference>
<dbReference type="PANTHER" id="PTHR47642:SF5">
    <property type="entry name" value="ATP-DEPENDENT DNA HELICASE"/>
    <property type="match status" value="1"/>
</dbReference>
<comment type="caution">
    <text evidence="2">The sequence shown here is derived from an EMBL/GenBank/DDBJ whole genome shotgun (WGS) entry which is preliminary data.</text>
</comment>
<protein>
    <submittedName>
        <fullName evidence="2">AAA family ATPase</fullName>
    </submittedName>
</protein>
<dbReference type="PANTHER" id="PTHR47642">
    <property type="entry name" value="ATP-DEPENDENT DNA HELICASE"/>
    <property type="match status" value="1"/>
</dbReference>
<dbReference type="EMBL" id="DMBR01000362">
    <property type="protein sequence ID" value="HAE95260.1"/>
    <property type="molecule type" value="Genomic_DNA"/>
</dbReference>
<evidence type="ECO:0000313" key="2">
    <source>
        <dbReference type="EMBL" id="HAE95260.1"/>
    </source>
</evidence>
<proteinExistence type="predicted"/>
<name>A0A3B9L2U8_9PROT</name>
<reference evidence="2 3" key="1">
    <citation type="journal article" date="2018" name="Nat. Biotechnol.">
        <title>A standardized bacterial taxonomy based on genome phylogeny substantially revises the tree of life.</title>
        <authorList>
            <person name="Parks D.H."/>
            <person name="Chuvochina M."/>
            <person name="Waite D.W."/>
            <person name="Rinke C."/>
            <person name="Skarshewski A."/>
            <person name="Chaumeil P.A."/>
            <person name="Hugenholtz P."/>
        </authorList>
    </citation>
    <scope>NUCLEOTIDE SEQUENCE [LARGE SCALE GENOMIC DNA]</scope>
    <source>
        <strain evidence="2">UBA8557</strain>
    </source>
</reference>
<dbReference type="SUPFAM" id="SSF52540">
    <property type="entry name" value="P-loop containing nucleoside triphosphate hydrolases"/>
    <property type="match status" value="1"/>
</dbReference>
<feature type="non-terminal residue" evidence="2">
    <location>
        <position position="1"/>
    </location>
</feature>
<evidence type="ECO:0000259" key="1">
    <source>
        <dbReference type="Pfam" id="PF13538"/>
    </source>
</evidence>
<dbReference type="InterPro" id="IPR027785">
    <property type="entry name" value="UvrD-like_helicase_C"/>
</dbReference>
<dbReference type="InterPro" id="IPR051055">
    <property type="entry name" value="PIF1_helicase"/>
</dbReference>
<evidence type="ECO:0000313" key="3">
    <source>
        <dbReference type="Proteomes" id="UP000259173"/>
    </source>
</evidence>
<dbReference type="AlphaFoldDB" id="A0A3B9L2U8"/>
<dbReference type="CDD" id="cd18809">
    <property type="entry name" value="SF1_C_RecD"/>
    <property type="match status" value="1"/>
</dbReference>
<feature type="domain" description="UvrD-like helicase C-terminal" evidence="1">
    <location>
        <begin position="63"/>
        <end position="103"/>
    </location>
</feature>
<organism evidence="2 3">
    <name type="scientific">Hyphomonas atlantica</name>
    <dbReference type="NCBI Taxonomy" id="1280948"/>
    <lineage>
        <taxon>Bacteria</taxon>
        <taxon>Pseudomonadati</taxon>
        <taxon>Pseudomonadota</taxon>
        <taxon>Alphaproteobacteria</taxon>
        <taxon>Hyphomonadales</taxon>
        <taxon>Hyphomonadaceae</taxon>
        <taxon>Hyphomonas</taxon>
    </lineage>
</organism>